<evidence type="ECO:0000313" key="8">
    <source>
        <dbReference type="Proteomes" id="UP001243009"/>
    </source>
</evidence>
<protein>
    <submittedName>
        <fullName evidence="7">Hydroxyacid dehydrogenase</fullName>
    </submittedName>
</protein>
<dbReference type="CDD" id="cd12173">
    <property type="entry name" value="PGDH_4"/>
    <property type="match status" value="1"/>
</dbReference>
<sequence length="350" mass="37683">MPEPRRFRVGYLSHVPHQSFLDTAAQHPELEILRIPLEQPDSAVLDALRGVDAYYCMASRDELPKPFHVQAALLEQLPDLLMVGSTGAGYDPVDPEACTAAGVLLVNQAGGNAEGVAEHAVGMMLALLKRMPEAGAAMRAGHARNRNALMGRELRGRTVGLVGIGHVGTRVAEILDRAFSCTVLACDPYLDKETIAGRGARKVEMDELLAESDVVSLHLPLTPESRSLMGADSFARMRKGAIFVTTARGNIHDEPALHEALRSGHLAGAGLDVWEQEPPAPDHPLLHMPNVIVTQHTAGVTHESRANITRIAALAFADAAKGKLPPRIINPAVIGRFRERYAARLGRPIA</sequence>
<feature type="domain" description="D-isomer specific 2-hydroxyacid dehydrogenase catalytic" evidence="5">
    <location>
        <begin position="19"/>
        <end position="330"/>
    </location>
</feature>
<dbReference type="InterPro" id="IPR029753">
    <property type="entry name" value="D-isomer_DH_CS"/>
</dbReference>
<proteinExistence type="inferred from homology"/>
<dbReference type="SUPFAM" id="SSF51735">
    <property type="entry name" value="NAD(P)-binding Rossmann-fold domains"/>
    <property type="match status" value="1"/>
</dbReference>
<dbReference type="InterPro" id="IPR036291">
    <property type="entry name" value="NAD(P)-bd_dom_sf"/>
</dbReference>
<keyword evidence="8" id="KW-1185">Reference proteome</keyword>
<evidence type="ECO:0000256" key="2">
    <source>
        <dbReference type="ARBA" id="ARBA00023002"/>
    </source>
</evidence>
<dbReference type="PANTHER" id="PTHR42789:SF1">
    <property type="entry name" value="D-ISOMER SPECIFIC 2-HYDROXYACID DEHYDROGENASE FAMILY PROTEIN (AFU_ORTHOLOGUE AFUA_6G10090)"/>
    <property type="match status" value="1"/>
</dbReference>
<dbReference type="SUPFAM" id="SSF52283">
    <property type="entry name" value="Formate/glycerate dehydrogenase catalytic domain-like"/>
    <property type="match status" value="1"/>
</dbReference>
<accession>A0ABT9DUX3</accession>
<dbReference type="PROSITE" id="PS00670">
    <property type="entry name" value="D_2_HYDROXYACID_DH_2"/>
    <property type="match status" value="1"/>
</dbReference>
<dbReference type="PANTHER" id="PTHR42789">
    <property type="entry name" value="D-ISOMER SPECIFIC 2-HYDROXYACID DEHYDROGENASE FAMILY PROTEIN (AFU_ORTHOLOGUE AFUA_6G10090)"/>
    <property type="match status" value="1"/>
</dbReference>
<evidence type="ECO:0000256" key="3">
    <source>
        <dbReference type="ARBA" id="ARBA00023027"/>
    </source>
</evidence>
<evidence type="ECO:0000256" key="1">
    <source>
        <dbReference type="ARBA" id="ARBA00005854"/>
    </source>
</evidence>
<dbReference type="InterPro" id="IPR006140">
    <property type="entry name" value="D-isomer_DH_NAD-bd"/>
</dbReference>
<dbReference type="InterPro" id="IPR050857">
    <property type="entry name" value="D-2-hydroxyacid_DH"/>
</dbReference>
<evidence type="ECO:0000313" key="7">
    <source>
        <dbReference type="EMBL" id="MDO9707699.1"/>
    </source>
</evidence>
<dbReference type="RefSeq" id="WP_305102566.1">
    <property type="nucleotide sequence ID" value="NZ_JAUTWS010000003.1"/>
</dbReference>
<keyword evidence="2 4" id="KW-0560">Oxidoreductase</keyword>
<gene>
    <name evidence="7" type="ORF">Q7A36_05020</name>
</gene>
<dbReference type="Gene3D" id="3.40.50.720">
    <property type="entry name" value="NAD(P)-binding Rossmann-like Domain"/>
    <property type="match status" value="2"/>
</dbReference>
<reference evidence="7 8" key="1">
    <citation type="submission" date="2023-08" db="EMBL/GenBank/DDBJ databases">
        <title>The draft genome sequence of Paracraurococcus sp. LOR1-02.</title>
        <authorList>
            <person name="Kingkaew E."/>
            <person name="Tanasupawat S."/>
        </authorList>
    </citation>
    <scope>NUCLEOTIDE SEQUENCE [LARGE SCALE GENOMIC DNA]</scope>
    <source>
        <strain evidence="7 8">LOR1-02</strain>
    </source>
</reference>
<evidence type="ECO:0000259" key="6">
    <source>
        <dbReference type="Pfam" id="PF02826"/>
    </source>
</evidence>
<organism evidence="7 8">
    <name type="scientific">Paracraurococcus lichenis</name>
    <dbReference type="NCBI Taxonomy" id="3064888"/>
    <lineage>
        <taxon>Bacteria</taxon>
        <taxon>Pseudomonadati</taxon>
        <taxon>Pseudomonadota</taxon>
        <taxon>Alphaproteobacteria</taxon>
        <taxon>Acetobacterales</taxon>
        <taxon>Roseomonadaceae</taxon>
        <taxon>Paracraurococcus</taxon>
    </lineage>
</organism>
<dbReference type="EMBL" id="JAUTWS010000003">
    <property type="protein sequence ID" value="MDO9707699.1"/>
    <property type="molecule type" value="Genomic_DNA"/>
</dbReference>
<evidence type="ECO:0000256" key="4">
    <source>
        <dbReference type="RuleBase" id="RU003719"/>
    </source>
</evidence>
<dbReference type="InterPro" id="IPR006139">
    <property type="entry name" value="D-isomer_2_OHA_DH_cat_dom"/>
</dbReference>
<evidence type="ECO:0000259" key="5">
    <source>
        <dbReference type="Pfam" id="PF00389"/>
    </source>
</evidence>
<feature type="domain" description="D-isomer specific 2-hydroxyacid dehydrogenase NAD-binding" evidence="6">
    <location>
        <begin position="121"/>
        <end position="298"/>
    </location>
</feature>
<dbReference type="Pfam" id="PF00389">
    <property type="entry name" value="2-Hacid_dh"/>
    <property type="match status" value="1"/>
</dbReference>
<name>A0ABT9DUX3_9PROT</name>
<dbReference type="Proteomes" id="UP001243009">
    <property type="component" value="Unassembled WGS sequence"/>
</dbReference>
<keyword evidence="3" id="KW-0520">NAD</keyword>
<comment type="caution">
    <text evidence="7">The sequence shown here is derived from an EMBL/GenBank/DDBJ whole genome shotgun (WGS) entry which is preliminary data.</text>
</comment>
<comment type="similarity">
    <text evidence="1 4">Belongs to the D-isomer specific 2-hydroxyacid dehydrogenase family.</text>
</comment>
<dbReference type="Pfam" id="PF02826">
    <property type="entry name" value="2-Hacid_dh_C"/>
    <property type="match status" value="1"/>
</dbReference>